<keyword evidence="2" id="KW-1133">Transmembrane helix</keyword>
<feature type="region of interest" description="Disordered" evidence="1">
    <location>
        <begin position="196"/>
        <end position="250"/>
    </location>
</feature>
<evidence type="ECO:0000313" key="3">
    <source>
        <dbReference type="EMBL" id="THY04658.1"/>
    </source>
</evidence>
<proteinExistence type="predicted"/>
<feature type="compositionally biased region" description="Polar residues" evidence="1">
    <location>
        <begin position="302"/>
        <end position="312"/>
    </location>
</feature>
<feature type="region of interest" description="Disordered" evidence="1">
    <location>
        <begin position="66"/>
        <end position="95"/>
    </location>
</feature>
<evidence type="ECO:0000256" key="1">
    <source>
        <dbReference type="SAM" id="MobiDB-lite"/>
    </source>
</evidence>
<keyword evidence="2" id="KW-0472">Membrane</keyword>
<dbReference type="AlphaFoldDB" id="A0A4S9JRK9"/>
<reference evidence="3 4" key="1">
    <citation type="submission" date="2018-10" db="EMBL/GenBank/DDBJ databases">
        <title>Fifty Aureobasidium pullulans genomes reveal a recombining polyextremotolerant generalist.</title>
        <authorList>
            <person name="Gostincar C."/>
            <person name="Turk M."/>
            <person name="Zajc J."/>
            <person name="Gunde-Cimerman N."/>
        </authorList>
    </citation>
    <scope>NUCLEOTIDE SEQUENCE [LARGE SCALE GENOMIC DNA]</scope>
    <source>
        <strain evidence="3 4">EXF-6604</strain>
    </source>
</reference>
<feature type="transmembrane region" description="Helical" evidence="2">
    <location>
        <begin position="1059"/>
        <end position="1081"/>
    </location>
</feature>
<feature type="transmembrane region" description="Helical" evidence="2">
    <location>
        <begin position="1093"/>
        <end position="1115"/>
    </location>
</feature>
<name>A0A4S9JRK9_AURPU</name>
<organism evidence="3 4">
    <name type="scientific">Aureobasidium pullulans</name>
    <name type="common">Black yeast</name>
    <name type="synonym">Pullularia pullulans</name>
    <dbReference type="NCBI Taxonomy" id="5580"/>
    <lineage>
        <taxon>Eukaryota</taxon>
        <taxon>Fungi</taxon>
        <taxon>Dikarya</taxon>
        <taxon>Ascomycota</taxon>
        <taxon>Pezizomycotina</taxon>
        <taxon>Dothideomycetes</taxon>
        <taxon>Dothideomycetidae</taxon>
        <taxon>Dothideales</taxon>
        <taxon>Saccotheciaceae</taxon>
        <taxon>Aureobasidium</taxon>
    </lineage>
</organism>
<keyword evidence="2" id="KW-0812">Transmembrane</keyword>
<accession>A0A4S9JRK9</accession>
<feature type="compositionally biased region" description="Polar residues" evidence="1">
    <location>
        <begin position="379"/>
        <end position="419"/>
    </location>
</feature>
<evidence type="ECO:0000256" key="2">
    <source>
        <dbReference type="SAM" id="Phobius"/>
    </source>
</evidence>
<comment type="caution">
    <text evidence="3">The sequence shown here is derived from an EMBL/GenBank/DDBJ whole genome shotgun (WGS) entry which is preliminary data.</text>
</comment>
<feature type="compositionally biased region" description="Polar residues" evidence="1">
    <location>
        <begin position="208"/>
        <end position="218"/>
    </location>
</feature>
<feature type="compositionally biased region" description="Low complexity" evidence="1">
    <location>
        <begin position="196"/>
        <end position="207"/>
    </location>
</feature>
<evidence type="ECO:0000313" key="4">
    <source>
        <dbReference type="Proteomes" id="UP000306584"/>
    </source>
</evidence>
<dbReference type="Proteomes" id="UP000306584">
    <property type="component" value="Unassembled WGS sequence"/>
</dbReference>
<feature type="region of interest" description="Disordered" evidence="1">
    <location>
        <begin position="278"/>
        <end position="312"/>
    </location>
</feature>
<protein>
    <submittedName>
        <fullName evidence="3">Uncharacterized protein</fullName>
    </submittedName>
</protein>
<dbReference type="EMBL" id="QZBD01000828">
    <property type="protein sequence ID" value="THY04658.1"/>
    <property type="molecule type" value="Genomic_DNA"/>
</dbReference>
<feature type="compositionally biased region" description="Polar residues" evidence="1">
    <location>
        <begin position="70"/>
        <end position="95"/>
    </location>
</feature>
<gene>
    <name evidence="3" type="ORF">D6D01_10084</name>
</gene>
<sequence length="1158" mass="128010">MASAVPAAASQAPWTAFESRKVGLVSIEEEELVADCQSPLASPTLHTPQWRDVDYFNNAKSSRAKGLGVTSASHTGSPLVISSRNSSPGASPNLSSPRLTMLGWGMVPPRQTPPLGTASPILSPMDIWDKGPSVVPKLSSVIPDISDDEASRHGSIAEIEIILRKASIALSQLDGYTTTKSDIEILINEESDVLGPLHLPSTPLTPSIRTPLSQTSPRASPRPSSECLGRAVSNDDQSTGTATPPIGKKRPLLEPSVVFKKINNFADLHSFSFGQGLKSRKESAGGQDPMSSPRMSAEGSIQRPSSARVSLGSSIDSEITRDVMLINPVTGERKMSAIRPSLSVEQLRRPSVLRRSSSATSMYTLVRRESLSGDKLRTRSTAPRPSLSGRNTSILLSSDQRPMSTESASQTRTPSFTTDQRIRNHSSSTRHLSSASNARTMSSSRNMSHSSYARTMSSTRTMSNSTWSRTMSTFSRASSTTSVTTCDFEADRNICNEIQDTYPDEQPRRKSSLLVPIFGNFQWRKTEPAVTLPVQEPVPAYQEALADVEEDPDFVEVEIEPKAGSVSRRASLIANIFTDNDVDVDPDLKFEPSASETQIKQGVAEAQVERSQRKMVYSRNVATASLGTINAICVVLSFGLFTVWYAVAPLVLVAPLLKSAMVLQVLGDNLCTKLRSLLRPQQDRSESPTMDYATVLSFSNETQEMMESTLNSLVNQQGIDMSKNLLIISCNDQMLDSNRAKTTTRILLEHVFTNIVDEAKFQIPYEDDEYEFDALWCRRGIYKGLPYILMVKEGETRKVESLNLIRNFLHSYNLRKESYHNTVPSALFAWYKEWAELHDFASFDFLVNVSSNTALDERCVSELHCQFLTSSISVAISSRVEIEPSTYKWSLGNLFDNAHLMYDQARQSHQSQFSHKVNPTPDACQMLKVCEETCGQRILENIKGHHASPMSNMIKQMCSTLDEDDMTMHASSGITTQQAFHAVTYVRTSTTFSEFFVERQRLAFLTCAVNLAVVRNSQTHWFERLSSGAELLAWCLPIVSLAIIVNFIRAAAMAQNIPVLIVLSAVVVLPWVYGFTSAMWLARSWEARVRYALGFFIMAVAGPFVAIYAVASTVFNLHRVRQRESESRHPPATTKIMYSGVRVGSTTSFAAFCSFSFL</sequence>
<feature type="transmembrane region" description="Helical" evidence="2">
    <location>
        <begin position="1031"/>
        <end position="1052"/>
    </location>
</feature>
<feature type="region of interest" description="Disordered" evidence="1">
    <location>
        <begin position="374"/>
        <end position="457"/>
    </location>
</feature>
<feature type="compositionally biased region" description="Low complexity" evidence="1">
    <location>
        <begin position="425"/>
        <end position="457"/>
    </location>
</feature>